<dbReference type="SUPFAM" id="SSF46955">
    <property type="entry name" value="Putative DNA-binding domain"/>
    <property type="match status" value="1"/>
</dbReference>
<dbReference type="Gene3D" id="1.10.1660.10">
    <property type="match status" value="1"/>
</dbReference>
<accession>A0A075V523</accession>
<dbReference type="InterPro" id="IPR047057">
    <property type="entry name" value="MerR_fam"/>
</dbReference>
<dbReference type="PROSITE" id="PS50937">
    <property type="entry name" value="HTH_MERR_2"/>
    <property type="match status" value="1"/>
</dbReference>
<dbReference type="PANTHER" id="PTHR30204">
    <property type="entry name" value="REDOX-CYCLING DRUG-SENSING TRANSCRIPTIONAL ACTIVATOR SOXR"/>
    <property type="match status" value="1"/>
</dbReference>
<dbReference type="GO" id="GO:0003700">
    <property type="term" value="F:DNA-binding transcription factor activity"/>
    <property type="evidence" value="ECO:0007669"/>
    <property type="project" value="InterPro"/>
</dbReference>
<dbReference type="RefSeq" id="WP_038520341.1">
    <property type="nucleotide sequence ID" value="NZ_CP008953.1"/>
</dbReference>
<sequence>MTELAIGQVTERTGLSVHALRFYEKEGLLAAPVKRDANGRRVYTEHDVDWLLNCTKFRASGMPLAVIREFAELVRQGPGNEEKRLELLREHQNTVRDRIAELADCLELISRKVEVYEEHVARGTANELWR</sequence>
<dbReference type="HOGENOM" id="CLU_060077_8_2_11"/>
<feature type="domain" description="HTH merR-type" evidence="2">
    <location>
        <begin position="1"/>
        <end position="73"/>
    </location>
</feature>
<keyword evidence="4" id="KW-1185">Reference proteome</keyword>
<organism evidence="3 4">
    <name type="scientific">Amycolatopsis japonica</name>
    <dbReference type="NCBI Taxonomy" id="208439"/>
    <lineage>
        <taxon>Bacteria</taxon>
        <taxon>Bacillati</taxon>
        <taxon>Actinomycetota</taxon>
        <taxon>Actinomycetes</taxon>
        <taxon>Pseudonocardiales</taxon>
        <taxon>Pseudonocardiaceae</taxon>
        <taxon>Amycolatopsis</taxon>
        <taxon>Amycolatopsis japonica group</taxon>
    </lineage>
</organism>
<dbReference type="Proteomes" id="UP000028492">
    <property type="component" value="Chromosome"/>
</dbReference>
<gene>
    <name evidence="3" type="ORF">AJAP_37835</name>
</gene>
<reference evidence="3 4" key="1">
    <citation type="journal article" date="2014" name="J. Biotechnol.">
        <title>Complete genome sequence of the actinobacterium Amycolatopsis japonica MG417-CF17(T) (=DSM 44213T) producing (S,S)-N,N'-ethylenediaminedisuccinic acid.</title>
        <authorList>
            <person name="Stegmann E."/>
            <person name="Albersmeier A."/>
            <person name="Spohn M."/>
            <person name="Gert H."/>
            <person name="Weber T."/>
            <person name="Wohlleben W."/>
            <person name="Kalinowski J."/>
            <person name="Ruckert C."/>
        </authorList>
    </citation>
    <scope>NUCLEOTIDE SEQUENCE [LARGE SCALE GENOMIC DNA]</scope>
    <source>
        <strain evidence="4">MG417-CF17 (DSM 44213)</strain>
    </source>
</reference>
<dbReference type="InterPro" id="IPR009061">
    <property type="entry name" value="DNA-bd_dom_put_sf"/>
</dbReference>
<dbReference type="Pfam" id="PF13411">
    <property type="entry name" value="MerR_1"/>
    <property type="match status" value="1"/>
</dbReference>
<evidence type="ECO:0000313" key="4">
    <source>
        <dbReference type="Proteomes" id="UP000028492"/>
    </source>
</evidence>
<dbReference type="AlphaFoldDB" id="A0A075V523"/>
<dbReference type="EMBL" id="CP008953">
    <property type="protein sequence ID" value="AIG80358.1"/>
    <property type="molecule type" value="Genomic_DNA"/>
</dbReference>
<dbReference type="GO" id="GO:0003677">
    <property type="term" value="F:DNA binding"/>
    <property type="evidence" value="ECO:0007669"/>
    <property type="project" value="UniProtKB-KW"/>
</dbReference>
<dbReference type="STRING" id="208439.AJAP_37835"/>
<evidence type="ECO:0000313" key="3">
    <source>
        <dbReference type="EMBL" id="AIG80358.1"/>
    </source>
</evidence>
<keyword evidence="1" id="KW-0238">DNA-binding</keyword>
<protein>
    <recommendedName>
        <fullName evidence="2">HTH merR-type domain-containing protein</fullName>
    </recommendedName>
</protein>
<name>A0A075V523_9PSEU</name>
<evidence type="ECO:0000259" key="2">
    <source>
        <dbReference type="PROSITE" id="PS50937"/>
    </source>
</evidence>
<proteinExistence type="predicted"/>
<dbReference type="CDD" id="cd01109">
    <property type="entry name" value="HTH_YyaN"/>
    <property type="match status" value="1"/>
</dbReference>
<dbReference type="SMART" id="SM00422">
    <property type="entry name" value="HTH_MERR"/>
    <property type="match status" value="1"/>
</dbReference>
<dbReference type="PANTHER" id="PTHR30204:SF98">
    <property type="entry name" value="HTH-TYPE TRANSCRIPTIONAL REGULATOR ADHR"/>
    <property type="match status" value="1"/>
</dbReference>
<dbReference type="KEGG" id="aja:AJAP_37835"/>
<evidence type="ECO:0000256" key="1">
    <source>
        <dbReference type="ARBA" id="ARBA00023125"/>
    </source>
</evidence>
<dbReference type="eggNOG" id="COG0789">
    <property type="taxonomic scope" value="Bacteria"/>
</dbReference>
<dbReference type="InterPro" id="IPR000551">
    <property type="entry name" value="MerR-type_HTH_dom"/>
</dbReference>